<comment type="caution">
    <text evidence="1">The sequence shown here is derived from an EMBL/GenBank/DDBJ whole genome shotgun (WGS) entry which is preliminary data.</text>
</comment>
<name>A0AA90VEG9_9BACT</name>
<sequence length="240" mass="27040">MEVNIEHMPASLAHDGLKDAVVSISYASDYNVRYISQNILAAINSNNENLFVEIPTKDKSVANESLSYKDSKDKILLANPIYRILVSENSVTFNFTQNYPGWNAYSNLINRVLSSIVQVKLQGVYLQYMSCFENTDIFKALDGTIKLNQLPNFNGSVFNFSCNCNKEGEPIAEATIKLTNNKQIQDSTVSIVEVAIAGKTGDYQLAECLQLLSECHKFEKHLFFLLLSEEFINTLNPHYE</sequence>
<dbReference type="RefSeq" id="WP_153096678.1">
    <property type="nucleotide sequence ID" value="NZ_VZBP01000064.1"/>
</dbReference>
<dbReference type="Proteomes" id="UP000405805">
    <property type="component" value="Unassembled WGS sequence"/>
</dbReference>
<dbReference type="EMBL" id="VZBP01000064">
    <property type="protein sequence ID" value="MQO09181.1"/>
    <property type="molecule type" value="Genomic_DNA"/>
</dbReference>
<protein>
    <recommendedName>
        <fullName evidence="3">TIGR04255 family protein</fullName>
    </recommendedName>
</protein>
<gene>
    <name evidence="1" type="ORF">F7D57_05465</name>
</gene>
<evidence type="ECO:0008006" key="3">
    <source>
        <dbReference type="Google" id="ProtNLM"/>
    </source>
</evidence>
<organism evidence="1 2">
    <name type="scientific">Segatella copri</name>
    <dbReference type="NCBI Taxonomy" id="165179"/>
    <lineage>
        <taxon>Bacteria</taxon>
        <taxon>Pseudomonadati</taxon>
        <taxon>Bacteroidota</taxon>
        <taxon>Bacteroidia</taxon>
        <taxon>Bacteroidales</taxon>
        <taxon>Prevotellaceae</taxon>
        <taxon>Segatella</taxon>
    </lineage>
</organism>
<proteinExistence type="predicted"/>
<accession>A0AA90VEG9</accession>
<dbReference type="AlphaFoldDB" id="A0AA90VEG9"/>
<evidence type="ECO:0000313" key="1">
    <source>
        <dbReference type="EMBL" id="MQO09181.1"/>
    </source>
</evidence>
<evidence type="ECO:0000313" key="2">
    <source>
        <dbReference type="Proteomes" id="UP000405805"/>
    </source>
</evidence>
<reference evidence="2" key="1">
    <citation type="submission" date="2019-09" db="EMBL/GenBank/DDBJ databases">
        <title>Distinct polysaccharide growth profiles of human intestinal Prevotella copri isolates.</title>
        <authorList>
            <person name="Fehlner-Peach H."/>
            <person name="Magnabosco C."/>
            <person name="Raghavan V."/>
            <person name="Scher J.U."/>
            <person name="Tett A."/>
            <person name="Cox L.M."/>
            <person name="Gottsegen C."/>
            <person name="Watters A."/>
            <person name="Wiltshire- Gordon J.D."/>
            <person name="Segata N."/>
            <person name="Bonneau R."/>
            <person name="Littman D.R."/>
        </authorList>
    </citation>
    <scope>NUCLEOTIDE SEQUENCE [LARGE SCALE GENOMIC DNA]</scope>
    <source>
        <strain evidence="2">iA624</strain>
    </source>
</reference>